<name>X1K1X2_9ZZZZ</name>
<dbReference type="EMBL" id="BARU01027741">
    <property type="protein sequence ID" value="GAH76078.1"/>
    <property type="molecule type" value="Genomic_DNA"/>
</dbReference>
<comment type="caution">
    <text evidence="1">The sequence shown here is derived from an EMBL/GenBank/DDBJ whole genome shotgun (WGS) entry which is preliminary data.</text>
</comment>
<reference evidence="1" key="1">
    <citation type="journal article" date="2014" name="Front. Microbiol.">
        <title>High frequency of phylogenetically diverse reductive dehalogenase-homologous genes in deep subseafloor sedimentary metagenomes.</title>
        <authorList>
            <person name="Kawai M."/>
            <person name="Futagami T."/>
            <person name="Toyoda A."/>
            <person name="Takaki Y."/>
            <person name="Nishi S."/>
            <person name="Hori S."/>
            <person name="Arai W."/>
            <person name="Tsubouchi T."/>
            <person name="Morono Y."/>
            <person name="Uchiyama I."/>
            <person name="Ito T."/>
            <person name="Fujiyama A."/>
            <person name="Inagaki F."/>
            <person name="Takami H."/>
        </authorList>
    </citation>
    <scope>NUCLEOTIDE SEQUENCE</scope>
    <source>
        <strain evidence="1">Expedition CK06-06</strain>
    </source>
</reference>
<evidence type="ECO:0000313" key="1">
    <source>
        <dbReference type="EMBL" id="GAH76078.1"/>
    </source>
</evidence>
<accession>X1K1X2</accession>
<protein>
    <submittedName>
        <fullName evidence="1">Uncharacterized protein</fullName>
    </submittedName>
</protein>
<gene>
    <name evidence="1" type="ORF">S03H2_44376</name>
</gene>
<sequence>MALSAPLLTRKRVIKVALEEPKGGKVDGTQALLVFDLEINPTAP</sequence>
<dbReference type="AlphaFoldDB" id="X1K1X2"/>
<feature type="non-terminal residue" evidence="1">
    <location>
        <position position="44"/>
    </location>
</feature>
<organism evidence="1">
    <name type="scientific">marine sediment metagenome</name>
    <dbReference type="NCBI Taxonomy" id="412755"/>
    <lineage>
        <taxon>unclassified sequences</taxon>
        <taxon>metagenomes</taxon>
        <taxon>ecological metagenomes</taxon>
    </lineage>
</organism>
<proteinExistence type="predicted"/>